<dbReference type="AlphaFoldDB" id="A0A1H1LC93"/>
<name>A0A1H1LC93_9MICO</name>
<proteinExistence type="predicted"/>
<reference evidence="2" key="1">
    <citation type="submission" date="2016-10" db="EMBL/GenBank/DDBJ databases">
        <authorList>
            <person name="Varghese N."/>
            <person name="Submissions S."/>
        </authorList>
    </citation>
    <scope>NUCLEOTIDE SEQUENCE [LARGE SCALE GENOMIC DNA]</scope>
    <source>
        <strain evidence="2">CPCC 202695</strain>
    </source>
</reference>
<evidence type="ECO:0000313" key="1">
    <source>
        <dbReference type="EMBL" id="SDR72116.1"/>
    </source>
</evidence>
<sequence>MRPEVDPRCGSDHCGGSAGLYAHLLGRGLVSTDLLGCGLCPDVREDLANHLGKPSGKLIEVRALDDQPTVGDTQSDIGVARFDQPRVNGWLLEQFELTRVRSSREDRGDVIPGRRVWRAKIGRQLVHEDVTDPELLVGVGGHHMPALRAGTHDARTLSAHRVTLDGWPSKCTQNA</sequence>
<dbReference type="Proteomes" id="UP000199482">
    <property type="component" value="Chromosome I"/>
</dbReference>
<organism evidence="1 2">
    <name type="scientific">Agromyces flavus</name>
    <dbReference type="NCBI Taxonomy" id="589382"/>
    <lineage>
        <taxon>Bacteria</taxon>
        <taxon>Bacillati</taxon>
        <taxon>Actinomycetota</taxon>
        <taxon>Actinomycetes</taxon>
        <taxon>Micrococcales</taxon>
        <taxon>Microbacteriaceae</taxon>
        <taxon>Agromyces</taxon>
    </lineage>
</organism>
<evidence type="ECO:0000313" key="2">
    <source>
        <dbReference type="Proteomes" id="UP000199482"/>
    </source>
</evidence>
<dbReference type="STRING" id="589382.SAMN04489721_0080"/>
<dbReference type="EMBL" id="LT629755">
    <property type="protein sequence ID" value="SDR72116.1"/>
    <property type="molecule type" value="Genomic_DNA"/>
</dbReference>
<gene>
    <name evidence="1" type="ORF">SAMN04489721_0080</name>
</gene>
<protein>
    <submittedName>
        <fullName evidence="1">Uncharacterized protein</fullName>
    </submittedName>
</protein>
<accession>A0A1H1LC93</accession>